<evidence type="ECO:0000313" key="2">
    <source>
        <dbReference type="Proteomes" id="UP001283361"/>
    </source>
</evidence>
<dbReference type="AlphaFoldDB" id="A0AAE1E7J9"/>
<gene>
    <name evidence="1" type="ORF">RRG08_026695</name>
</gene>
<keyword evidence="2" id="KW-1185">Reference proteome</keyword>
<sequence length="241" mass="27151">MILPDGDDANDVKLIQDKLVHGGFYWDEMSCSLLGGTCQAKLCMPSTLVYNGRCDQGVTPMAFNMRVCLAEVVENDQKCRPLQGKLNVLMHADLKEVLNYVISYTEVFFKMYEAENNSLLESSVSYSEDYGIQISALWRLPFLYDIKPAMVKQSRFDLMSIVESHISTTGWLAVCFRWGTTRMTSTYSIYGNSCELSLSCPPQELAEKDWSSNAASLNKCYRPSLHAANFLWLPGVLLMAL</sequence>
<protein>
    <submittedName>
        <fullName evidence="1">Uncharacterized protein</fullName>
    </submittedName>
</protein>
<name>A0AAE1E7J9_9GAST</name>
<dbReference type="Proteomes" id="UP001283361">
    <property type="component" value="Unassembled WGS sequence"/>
</dbReference>
<accession>A0AAE1E7J9</accession>
<evidence type="ECO:0000313" key="1">
    <source>
        <dbReference type="EMBL" id="KAK3796440.1"/>
    </source>
</evidence>
<comment type="caution">
    <text evidence="1">The sequence shown here is derived from an EMBL/GenBank/DDBJ whole genome shotgun (WGS) entry which is preliminary data.</text>
</comment>
<organism evidence="1 2">
    <name type="scientific">Elysia crispata</name>
    <name type="common">lettuce slug</name>
    <dbReference type="NCBI Taxonomy" id="231223"/>
    <lineage>
        <taxon>Eukaryota</taxon>
        <taxon>Metazoa</taxon>
        <taxon>Spiralia</taxon>
        <taxon>Lophotrochozoa</taxon>
        <taxon>Mollusca</taxon>
        <taxon>Gastropoda</taxon>
        <taxon>Heterobranchia</taxon>
        <taxon>Euthyneura</taxon>
        <taxon>Panpulmonata</taxon>
        <taxon>Sacoglossa</taxon>
        <taxon>Placobranchoidea</taxon>
        <taxon>Plakobranchidae</taxon>
        <taxon>Elysia</taxon>
    </lineage>
</organism>
<reference evidence="1" key="1">
    <citation type="journal article" date="2023" name="G3 (Bethesda)">
        <title>A reference genome for the long-term kleptoplast-retaining sea slug Elysia crispata morphotype clarki.</title>
        <authorList>
            <person name="Eastman K.E."/>
            <person name="Pendleton A.L."/>
            <person name="Shaikh M.A."/>
            <person name="Suttiyut T."/>
            <person name="Ogas R."/>
            <person name="Tomko P."/>
            <person name="Gavelis G."/>
            <person name="Widhalm J.R."/>
            <person name="Wisecaver J.H."/>
        </authorList>
    </citation>
    <scope>NUCLEOTIDE SEQUENCE</scope>
    <source>
        <strain evidence="1">ECLA1</strain>
    </source>
</reference>
<dbReference type="EMBL" id="JAWDGP010000883">
    <property type="protein sequence ID" value="KAK3796440.1"/>
    <property type="molecule type" value="Genomic_DNA"/>
</dbReference>
<proteinExistence type="predicted"/>